<organism evidence="1 2">
    <name type="scientific">Pseudomonas fulva</name>
    <dbReference type="NCBI Taxonomy" id="47880"/>
    <lineage>
        <taxon>Bacteria</taxon>
        <taxon>Pseudomonadati</taxon>
        <taxon>Pseudomonadota</taxon>
        <taxon>Gammaproteobacteria</taxon>
        <taxon>Pseudomonadales</taxon>
        <taxon>Pseudomonadaceae</taxon>
        <taxon>Pseudomonas</taxon>
    </lineage>
</organism>
<reference evidence="1 2" key="1">
    <citation type="submission" date="2020-11" db="EMBL/GenBank/DDBJ databases">
        <title>Pseudomonas fulva producing VIM-24.</title>
        <authorList>
            <person name="Liu S."/>
        </authorList>
    </citation>
    <scope>NUCLEOTIDE SEQUENCE [LARGE SCALE GENOMIC DNA]</scope>
    <source>
        <strain evidence="1 2">ZDHY414</strain>
    </source>
</reference>
<protein>
    <recommendedName>
        <fullName evidence="3">Holin</fullName>
    </recommendedName>
</protein>
<gene>
    <name evidence="1" type="ORF">IZU98_08105</name>
</gene>
<proteinExistence type="predicted"/>
<evidence type="ECO:0000313" key="2">
    <source>
        <dbReference type="Proteomes" id="UP000594430"/>
    </source>
</evidence>
<accession>A0A7S9LK87</accession>
<dbReference type="Proteomes" id="UP000594430">
    <property type="component" value="Chromosome"/>
</dbReference>
<evidence type="ECO:0000313" key="1">
    <source>
        <dbReference type="EMBL" id="QPH50649.1"/>
    </source>
</evidence>
<dbReference type="EMBL" id="CP064946">
    <property type="protein sequence ID" value="QPH50649.1"/>
    <property type="molecule type" value="Genomic_DNA"/>
</dbReference>
<evidence type="ECO:0008006" key="3">
    <source>
        <dbReference type="Google" id="ProtNLM"/>
    </source>
</evidence>
<dbReference type="AlphaFoldDB" id="A0A7S9LK87"/>
<name>A0A7S9LK87_9PSED</name>
<sequence length="71" mass="7760">MSISQYVTVEATKLSPPVAVITASISGMSVDDWIKALTVLYLICQITFSVLKNKREAKESEAKQKVADDAQ</sequence>
<dbReference type="RefSeq" id="WP_145128116.1">
    <property type="nucleotide sequence ID" value="NZ_CP064943.1"/>
</dbReference>